<name>A0A371CL28_9APHY</name>
<sequence>RVDGVRGLRACDTSVLPEITGSHTGTPTMVRVEECIDILGRALDSRFDGIYQVDGGVCILVYRWTALRNTLIVRTCLPQGANSMPLIQELSTMLRAPRPTRCHQVATYHTPHGAVPARLRPSHWKVALLTCVLG</sequence>
<feature type="non-terminal residue" evidence="1">
    <location>
        <position position="1"/>
    </location>
</feature>
<gene>
    <name evidence="1" type="ORF">OH76DRAFT_1365349</name>
</gene>
<proteinExistence type="predicted"/>
<evidence type="ECO:0000313" key="2">
    <source>
        <dbReference type="Proteomes" id="UP000256964"/>
    </source>
</evidence>
<dbReference type="EMBL" id="KZ857529">
    <property type="protein sequence ID" value="RDX40969.1"/>
    <property type="molecule type" value="Genomic_DNA"/>
</dbReference>
<keyword evidence="2" id="KW-1185">Reference proteome</keyword>
<organism evidence="1 2">
    <name type="scientific">Lentinus brumalis</name>
    <dbReference type="NCBI Taxonomy" id="2498619"/>
    <lineage>
        <taxon>Eukaryota</taxon>
        <taxon>Fungi</taxon>
        <taxon>Dikarya</taxon>
        <taxon>Basidiomycota</taxon>
        <taxon>Agaricomycotina</taxon>
        <taxon>Agaricomycetes</taxon>
        <taxon>Polyporales</taxon>
        <taxon>Polyporaceae</taxon>
        <taxon>Lentinus</taxon>
    </lineage>
</organism>
<dbReference type="AlphaFoldDB" id="A0A371CL28"/>
<evidence type="ECO:0000313" key="1">
    <source>
        <dbReference type="EMBL" id="RDX40969.1"/>
    </source>
</evidence>
<accession>A0A371CL28</accession>
<dbReference type="Proteomes" id="UP000256964">
    <property type="component" value="Unassembled WGS sequence"/>
</dbReference>
<protein>
    <recommendedName>
        <fullName evidence="3">Glucose-methanol-choline oxidoreductase C-terminal domain-containing protein</fullName>
    </recommendedName>
</protein>
<evidence type="ECO:0008006" key="3">
    <source>
        <dbReference type="Google" id="ProtNLM"/>
    </source>
</evidence>
<reference evidence="1 2" key="1">
    <citation type="journal article" date="2018" name="Biotechnol. Biofuels">
        <title>Integrative visual omics of the white-rot fungus Polyporus brumalis exposes the biotechnological potential of its oxidative enzymes for delignifying raw plant biomass.</title>
        <authorList>
            <person name="Miyauchi S."/>
            <person name="Rancon A."/>
            <person name="Drula E."/>
            <person name="Hage H."/>
            <person name="Chaduli D."/>
            <person name="Favel A."/>
            <person name="Grisel S."/>
            <person name="Henrissat B."/>
            <person name="Herpoel-Gimbert I."/>
            <person name="Ruiz-Duenas F.J."/>
            <person name="Chevret D."/>
            <person name="Hainaut M."/>
            <person name="Lin J."/>
            <person name="Wang M."/>
            <person name="Pangilinan J."/>
            <person name="Lipzen A."/>
            <person name="Lesage-Meessen L."/>
            <person name="Navarro D."/>
            <person name="Riley R."/>
            <person name="Grigoriev I.V."/>
            <person name="Zhou S."/>
            <person name="Raouche S."/>
            <person name="Rosso M.N."/>
        </authorList>
    </citation>
    <scope>NUCLEOTIDE SEQUENCE [LARGE SCALE GENOMIC DNA]</scope>
    <source>
        <strain evidence="1 2">BRFM 1820</strain>
    </source>
</reference>